<dbReference type="Pfam" id="PF03886">
    <property type="entry name" value="ABC_trans_aux"/>
    <property type="match status" value="1"/>
</dbReference>
<evidence type="ECO:0000256" key="1">
    <source>
        <dbReference type="SAM" id="SignalP"/>
    </source>
</evidence>
<proteinExistence type="predicted"/>
<feature type="domain" description="ABC-type transport auxiliary lipoprotein component" evidence="2">
    <location>
        <begin position="37"/>
        <end position="187"/>
    </location>
</feature>
<dbReference type="PROSITE" id="PS51257">
    <property type="entry name" value="PROKAR_LIPOPROTEIN"/>
    <property type="match status" value="1"/>
</dbReference>
<organism evidence="3 4">
    <name type="scientific">Novosphingobium olei</name>
    <dbReference type="NCBI Taxonomy" id="2728851"/>
    <lineage>
        <taxon>Bacteria</taxon>
        <taxon>Pseudomonadati</taxon>
        <taxon>Pseudomonadota</taxon>
        <taxon>Alphaproteobacteria</taxon>
        <taxon>Sphingomonadales</taxon>
        <taxon>Sphingomonadaceae</taxon>
        <taxon>Novosphingobium</taxon>
    </lineage>
</organism>
<dbReference type="EMBL" id="JABBGM010000013">
    <property type="protein sequence ID" value="NML95833.1"/>
    <property type="molecule type" value="Genomic_DNA"/>
</dbReference>
<dbReference type="SUPFAM" id="SSF159594">
    <property type="entry name" value="XCC0632-like"/>
    <property type="match status" value="1"/>
</dbReference>
<evidence type="ECO:0000259" key="2">
    <source>
        <dbReference type="Pfam" id="PF03886"/>
    </source>
</evidence>
<sequence>MNKTLLSSLLLPLSLAGCVSIGAKPPASLLSLSAEAAPAMGATARGKLNDALTVLEPTAAAKLAVLRVPVQIDETRVAYLKKTMWVERPSRQFQHLLAETLRARGNRIVTENDAGTRGPRLSGRLLDMGYDARTKSVVVGFEATRESPGGAIETKRFGGSVAGIDPDAHDIAPALNQAANDVARQVADWVG</sequence>
<accession>A0A7Y0BT01</accession>
<evidence type="ECO:0000313" key="3">
    <source>
        <dbReference type="EMBL" id="NML95833.1"/>
    </source>
</evidence>
<dbReference type="Gene3D" id="3.40.50.10610">
    <property type="entry name" value="ABC-type transport auxiliary lipoprotein component"/>
    <property type="match status" value="1"/>
</dbReference>
<comment type="caution">
    <text evidence="3">The sequence shown here is derived from an EMBL/GenBank/DDBJ whole genome shotgun (WGS) entry which is preliminary data.</text>
</comment>
<dbReference type="RefSeq" id="WP_169495035.1">
    <property type="nucleotide sequence ID" value="NZ_JABBGM010000013.1"/>
</dbReference>
<gene>
    <name evidence="3" type="ORF">HHL27_19340</name>
</gene>
<feature type="signal peptide" evidence="1">
    <location>
        <begin position="1"/>
        <end position="23"/>
    </location>
</feature>
<protein>
    <submittedName>
        <fullName evidence="3">ABC transporter</fullName>
    </submittedName>
</protein>
<feature type="chain" id="PRO_5030602387" evidence="1">
    <location>
        <begin position="24"/>
        <end position="191"/>
    </location>
</feature>
<keyword evidence="1" id="KW-0732">Signal</keyword>
<name>A0A7Y0BT01_9SPHN</name>
<keyword evidence="4" id="KW-1185">Reference proteome</keyword>
<reference evidence="3 4" key="1">
    <citation type="submission" date="2020-04" db="EMBL/GenBank/DDBJ databases">
        <title>Novosphingobium sp. TW-4 isolated from soil.</title>
        <authorList>
            <person name="Dahal R.H."/>
            <person name="Chaudhary D.K."/>
        </authorList>
    </citation>
    <scope>NUCLEOTIDE SEQUENCE [LARGE SCALE GENOMIC DNA]</scope>
    <source>
        <strain evidence="3 4">TW-4</strain>
    </source>
</reference>
<dbReference type="AlphaFoldDB" id="A0A7Y0BT01"/>
<dbReference type="Proteomes" id="UP000583556">
    <property type="component" value="Unassembled WGS sequence"/>
</dbReference>
<evidence type="ECO:0000313" key="4">
    <source>
        <dbReference type="Proteomes" id="UP000583556"/>
    </source>
</evidence>
<dbReference type="InterPro" id="IPR005586">
    <property type="entry name" value="ABC_trans_aux"/>
</dbReference>